<keyword evidence="9 13" id="KW-1133">Transmembrane helix</keyword>
<keyword evidence="7" id="KW-1003">Cell membrane</keyword>
<evidence type="ECO:0000256" key="6">
    <source>
        <dbReference type="ARBA" id="ARBA00022449"/>
    </source>
</evidence>
<evidence type="ECO:0000256" key="13">
    <source>
        <dbReference type="SAM" id="Phobius"/>
    </source>
</evidence>
<dbReference type="RefSeq" id="WP_270454812.1">
    <property type="nucleotide sequence ID" value="NZ_JADPIE010000007.1"/>
</dbReference>
<dbReference type="Proteomes" id="UP000621436">
    <property type="component" value="Unassembled WGS sequence"/>
</dbReference>
<name>A0A931ARR6_9FIRM</name>
<evidence type="ECO:0000313" key="15">
    <source>
        <dbReference type="Proteomes" id="UP000621436"/>
    </source>
</evidence>
<dbReference type="PIRSF" id="PIRSF006603">
    <property type="entry name" value="DinF"/>
    <property type="match status" value="1"/>
</dbReference>
<reference evidence="14" key="1">
    <citation type="submission" date="2020-11" db="EMBL/GenBank/DDBJ databases">
        <title>Halonatronomonas betainensis gen. nov., sp. nov. a novel haloalkaliphilic representative of the family Halanaerobiacae capable of betaine degradation.</title>
        <authorList>
            <person name="Boltyanskaya Y."/>
            <person name="Kevbrin V."/>
            <person name="Detkova E."/>
            <person name="Grouzdev D.S."/>
            <person name="Koziaeva V."/>
            <person name="Zhilina T."/>
        </authorList>
    </citation>
    <scope>NUCLEOTIDE SEQUENCE</scope>
    <source>
        <strain evidence="14">Z-7014</strain>
    </source>
</reference>
<comment type="similarity">
    <text evidence="3">Belongs to the multi antimicrobial extrusion (MATE) (TC 2.A.66.1) family.</text>
</comment>
<dbReference type="InterPro" id="IPR050222">
    <property type="entry name" value="MATE_MdtK"/>
</dbReference>
<dbReference type="NCBIfam" id="TIGR00797">
    <property type="entry name" value="matE"/>
    <property type="match status" value="1"/>
</dbReference>
<feature type="transmembrane region" description="Helical" evidence="13">
    <location>
        <begin position="130"/>
        <end position="147"/>
    </location>
</feature>
<protein>
    <recommendedName>
        <fullName evidence="4">Probable multidrug resistance protein NorM</fullName>
    </recommendedName>
    <alternativeName>
        <fullName evidence="12">Multidrug-efflux transporter</fullName>
    </alternativeName>
</protein>
<dbReference type="PANTHER" id="PTHR43298">
    <property type="entry name" value="MULTIDRUG RESISTANCE PROTEIN NORM-RELATED"/>
    <property type="match status" value="1"/>
</dbReference>
<feature type="transmembrane region" description="Helical" evidence="13">
    <location>
        <begin position="6"/>
        <end position="24"/>
    </location>
</feature>
<feature type="transmembrane region" description="Helical" evidence="13">
    <location>
        <begin position="195"/>
        <end position="218"/>
    </location>
</feature>
<dbReference type="GO" id="GO:0015297">
    <property type="term" value="F:antiporter activity"/>
    <property type="evidence" value="ECO:0007669"/>
    <property type="project" value="UniProtKB-KW"/>
</dbReference>
<keyword evidence="10" id="KW-0406">Ion transport</keyword>
<dbReference type="GO" id="GO:0042910">
    <property type="term" value="F:xenobiotic transmembrane transporter activity"/>
    <property type="evidence" value="ECO:0007669"/>
    <property type="project" value="InterPro"/>
</dbReference>
<keyword evidence="5" id="KW-0813">Transport</keyword>
<comment type="subcellular location">
    <subcellularLocation>
        <location evidence="2">Cell membrane</location>
        <topology evidence="2">Multi-pass membrane protein</topology>
    </subcellularLocation>
</comment>
<keyword evidence="8 13" id="KW-0812">Transmembrane</keyword>
<evidence type="ECO:0000256" key="3">
    <source>
        <dbReference type="ARBA" id="ARBA00010199"/>
    </source>
</evidence>
<keyword evidence="6" id="KW-0050">Antiport</keyword>
<feature type="transmembrane region" description="Helical" evidence="13">
    <location>
        <begin position="259"/>
        <end position="282"/>
    </location>
</feature>
<evidence type="ECO:0000256" key="1">
    <source>
        <dbReference type="ARBA" id="ARBA00003408"/>
    </source>
</evidence>
<dbReference type="InterPro" id="IPR048279">
    <property type="entry name" value="MdtK-like"/>
</dbReference>
<dbReference type="GO" id="GO:0006811">
    <property type="term" value="P:monoatomic ion transport"/>
    <property type="evidence" value="ECO:0007669"/>
    <property type="project" value="UniProtKB-KW"/>
</dbReference>
<feature type="transmembrane region" description="Helical" evidence="13">
    <location>
        <begin position="363"/>
        <end position="388"/>
    </location>
</feature>
<keyword evidence="15" id="KW-1185">Reference proteome</keyword>
<comment type="caution">
    <text evidence="14">The sequence shown here is derived from an EMBL/GenBank/DDBJ whole genome shotgun (WGS) entry which is preliminary data.</text>
</comment>
<evidence type="ECO:0000256" key="9">
    <source>
        <dbReference type="ARBA" id="ARBA00022989"/>
    </source>
</evidence>
<evidence type="ECO:0000256" key="4">
    <source>
        <dbReference type="ARBA" id="ARBA00020268"/>
    </source>
</evidence>
<evidence type="ECO:0000256" key="5">
    <source>
        <dbReference type="ARBA" id="ARBA00022448"/>
    </source>
</evidence>
<dbReference type="EMBL" id="JADPIE010000007">
    <property type="protein sequence ID" value="MBF8437793.1"/>
    <property type="molecule type" value="Genomic_DNA"/>
</dbReference>
<gene>
    <name evidence="14" type="ORF">I0Q91_11915</name>
</gene>
<evidence type="ECO:0000256" key="8">
    <source>
        <dbReference type="ARBA" id="ARBA00022692"/>
    </source>
</evidence>
<evidence type="ECO:0000313" key="14">
    <source>
        <dbReference type="EMBL" id="MBF8437793.1"/>
    </source>
</evidence>
<evidence type="ECO:0000256" key="11">
    <source>
        <dbReference type="ARBA" id="ARBA00023136"/>
    </source>
</evidence>
<feature type="transmembrane region" description="Helical" evidence="13">
    <location>
        <begin position="98"/>
        <end position="124"/>
    </location>
</feature>
<dbReference type="GO" id="GO:0005886">
    <property type="term" value="C:plasma membrane"/>
    <property type="evidence" value="ECO:0007669"/>
    <property type="project" value="UniProtKB-SubCell"/>
</dbReference>
<evidence type="ECO:0000256" key="2">
    <source>
        <dbReference type="ARBA" id="ARBA00004651"/>
    </source>
</evidence>
<feature type="transmembrane region" description="Helical" evidence="13">
    <location>
        <begin position="323"/>
        <end position="351"/>
    </location>
</feature>
<feature type="transmembrane region" description="Helical" evidence="13">
    <location>
        <begin position="408"/>
        <end position="433"/>
    </location>
</feature>
<keyword evidence="11 13" id="KW-0472">Membrane</keyword>
<comment type="function">
    <text evidence="1">Multidrug efflux pump.</text>
</comment>
<dbReference type="InterPro" id="IPR002528">
    <property type="entry name" value="MATE_fam"/>
</dbReference>
<evidence type="ECO:0000256" key="12">
    <source>
        <dbReference type="ARBA" id="ARBA00031636"/>
    </source>
</evidence>
<organism evidence="14 15">
    <name type="scientific">Halonatronomonas betaini</name>
    <dbReference type="NCBI Taxonomy" id="2778430"/>
    <lineage>
        <taxon>Bacteria</taxon>
        <taxon>Bacillati</taxon>
        <taxon>Bacillota</taxon>
        <taxon>Clostridia</taxon>
        <taxon>Halanaerobiales</taxon>
        <taxon>Halarsenatibacteraceae</taxon>
        <taxon>Halonatronomonas</taxon>
    </lineage>
</organism>
<sequence length="463" mass="49618">MVNLGQYYSIWNEAIVLAWPVVLNHIFTTAMRTTDMLLMGFFGPAAVTAVGLGDVWERLVLRFGLGLGTGSIALISQETGVEEVRSEAGSSDEVLSQVLLTGVVISLPFLLVGLLFSDFLIAILGAAPEVIQLGAEYLMIILAAAPFRMITLISDRSLQGTGDTRTPMVVNVISNVVNIVLSVGLALGVGPFPEIGVVGVGWGTFVAKLVAALMYLVIFTFSFSHLSLGLPDDGWDLIIVKQLFKISLPRILQGGYQSLITFPFNALVLLFGTEAAAAYHIARRVHQQLVAPLHRAYGTVTTIMTGKALGMDKPFESKKITDAMLWLTAITITAGGVVLFVGAPVLTGFFTDDPVTLNHSINFLRALGIGAPILTLYGVLSGLLSSAGDTRTPFYGLVISQTSFKLGLSYLLAVPAGIGLPGIFIGMVLDFIARAGWVARRYLSGDWADEARVMIDERHKSQN</sequence>
<dbReference type="PANTHER" id="PTHR43298:SF2">
    <property type="entry name" value="FMN_FAD EXPORTER YEEO-RELATED"/>
    <property type="match status" value="1"/>
</dbReference>
<dbReference type="AlphaFoldDB" id="A0A931ARR6"/>
<evidence type="ECO:0000256" key="7">
    <source>
        <dbReference type="ARBA" id="ARBA00022475"/>
    </source>
</evidence>
<dbReference type="CDD" id="cd13137">
    <property type="entry name" value="MATE_NorM_like"/>
    <property type="match status" value="1"/>
</dbReference>
<accession>A0A931ARR6</accession>
<feature type="transmembrane region" description="Helical" evidence="13">
    <location>
        <begin position="168"/>
        <end position="189"/>
    </location>
</feature>
<dbReference type="Pfam" id="PF01554">
    <property type="entry name" value="MatE"/>
    <property type="match status" value="2"/>
</dbReference>
<evidence type="ECO:0000256" key="10">
    <source>
        <dbReference type="ARBA" id="ARBA00023065"/>
    </source>
</evidence>
<proteinExistence type="inferred from homology"/>